<organism evidence="1 2">
    <name type="scientific">Smallanthus sonchifolius</name>
    <dbReference type="NCBI Taxonomy" id="185202"/>
    <lineage>
        <taxon>Eukaryota</taxon>
        <taxon>Viridiplantae</taxon>
        <taxon>Streptophyta</taxon>
        <taxon>Embryophyta</taxon>
        <taxon>Tracheophyta</taxon>
        <taxon>Spermatophyta</taxon>
        <taxon>Magnoliopsida</taxon>
        <taxon>eudicotyledons</taxon>
        <taxon>Gunneridae</taxon>
        <taxon>Pentapetalae</taxon>
        <taxon>asterids</taxon>
        <taxon>campanulids</taxon>
        <taxon>Asterales</taxon>
        <taxon>Asteraceae</taxon>
        <taxon>Asteroideae</taxon>
        <taxon>Heliantheae alliance</taxon>
        <taxon>Millerieae</taxon>
        <taxon>Smallanthus</taxon>
    </lineage>
</organism>
<accession>A0ACB9I5C3</accession>
<dbReference type="Proteomes" id="UP001056120">
    <property type="component" value="Linkage Group LG10"/>
</dbReference>
<dbReference type="EMBL" id="CM042027">
    <property type="protein sequence ID" value="KAI3803257.1"/>
    <property type="molecule type" value="Genomic_DNA"/>
</dbReference>
<keyword evidence="2" id="KW-1185">Reference proteome</keyword>
<evidence type="ECO:0000313" key="1">
    <source>
        <dbReference type="EMBL" id="KAI3803257.1"/>
    </source>
</evidence>
<sequence>MGKFVIFMGVFPAAVSIFCAGFIKIIPYAHPENVVESGFRKGLISSYPWIVMVADVILFVGISVPSLVHVWRAAMAPVVAVAPPHVAVAVAQTGEDARIGFLRTVRSSRFWFLLISSALATGAYASLLNNIHVFAKSLKMSNLDVKNLISISSGLSFLGSLSLGVLSDWVLKHYGCGRPWFLVVSTLCMIGGHIICRVGNLFIEVAIVGALYGAHLGYRSGRYMEHT</sequence>
<protein>
    <submittedName>
        <fullName evidence="1">Uncharacterized protein</fullName>
    </submittedName>
</protein>
<evidence type="ECO:0000313" key="2">
    <source>
        <dbReference type="Proteomes" id="UP001056120"/>
    </source>
</evidence>
<reference evidence="2" key="1">
    <citation type="journal article" date="2022" name="Mol. Ecol. Resour.">
        <title>The genomes of chicory, endive, great burdock and yacon provide insights into Asteraceae palaeo-polyploidization history and plant inulin production.</title>
        <authorList>
            <person name="Fan W."/>
            <person name="Wang S."/>
            <person name="Wang H."/>
            <person name="Wang A."/>
            <person name="Jiang F."/>
            <person name="Liu H."/>
            <person name="Zhao H."/>
            <person name="Xu D."/>
            <person name="Zhang Y."/>
        </authorList>
    </citation>
    <scope>NUCLEOTIDE SEQUENCE [LARGE SCALE GENOMIC DNA]</scope>
    <source>
        <strain evidence="2">cv. Yunnan</strain>
    </source>
</reference>
<proteinExistence type="predicted"/>
<reference evidence="1 2" key="2">
    <citation type="journal article" date="2022" name="Mol. Ecol. Resour.">
        <title>The genomes of chicory, endive, great burdock and yacon provide insights into Asteraceae paleo-polyploidization history and plant inulin production.</title>
        <authorList>
            <person name="Fan W."/>
            <person name="Wang S."/>
            <person name="Wang H."/>
            <person name="Wang A."/>
            <person name="Jiang F."/>
            <person name="Liu H."/>
            <person name="Zhao H."/>
            <person name="Xu D."/>
            <person name="Zhang Y."/>
        </authorList>
    </citation>
    <scope>NUCLEOTIDE SEQUENCE [LARGE SCALE GENOMIC DNA]</scope>
    <source>
        <strain evidence="2">cv. Yunnan</strain>
        <tissue evidence="1">Leaves</tissue>
    </source>
</reference>
<comment type="caution">
    <text evidence="1">The sequence shown here is derived from an EMBL/GenBank/DDBJ whole genome shotgun (WGS) entry which is preliminary data.</text>
</comment>
<gene>
    <name evidence="1" type="ORF">L1987_31406</name>
</gene>
<name>A0ACB9I5C3_9ASTR</name>